<keyword evidence="3" id="KW-0813">Transport</keyword>
<evidence type="ECO:0000256" key="12">
    <source>
        <dbReference type="ARBA" id="ARBA00044891"/>
    </source>
</evidence>
<evidence type="ECO:0000256" key="10">
    <source>
        <dbReference type="ARBA" id="ARBA00044881"/>
    </source>
</evidence>
<evidence type="ECO:0000256" key="1">
    <source>
        <dbReference type="ARBA" id="ARBA00004155"/>
    </source>
</evidence>
<comment type="catalytic activity">
    <reaction evidence="9">
        <text>L-histidyl-glycine(out) = L-histidyl-glycine(in)</text>
        <dbReference type="Rhea" id="RHEA:79395"/>
        <dbReference type="ChEBI" id="CHEBI:229957"/>
    </reaction>
</comment>
<comment type="catalytic activity">
    <reaction evidence="18">
        <text>L-histidyl-L-alpha-amino acid(out) = L-histidyl-L-alpha-amino acid(in)</text>
        <dbReference type="Rhea" id="RHEA:79379"/>
        <dbReference type="ChEBI" id="CHEBI:229964"/>
    </reaction>
</comment>
<keyword evidence="4 25" id="KW-0812">Transmembrane</keyword>
<evidence type="ECO:0000256" key="3">
    <source>
        <dbReference type="ARBA" id="ARBA00022448"/>
    </source>
</evidence>
<comment type="catalytic activity">
    <reaction evidence="17">
        <text>L-arginyl-glycine(out) = L-arginyl-glycine(in)</text>
        <dbReference type="Rhea" id="RHEA:79391"/>
        <dbReference type="ChEBI" id="CHEBI:229955"/>
    </reaction>
</comment>
<keyword evidence="27" id="KW-1185">Reference proteome</keyword>
<dbReference type="GO" id="GO:0022857">
    <property type="term" value="F:transmembrane transporter activity"/>
    <property type="evidence" value="ECO:0007669"/>
    <property type="project" value="InterPro"/>
</dbReference>
<feature type="transmembrane region" description="Helical" evidence="25">
    <location>
        <begin position="282"/>
        <end position="300"/>
    </location>
</feature>
<evidence type="ECO:0000256" key="13">
    <source>
        <dbReference type="ARBA" id="ARBA00044893"/>
    </source>
</evidence>
<keyword evidence="6 25" id="KW-0472">Membrane</keyword>
<evidence type="ECO:0000256" key="18">
    <source>
        <dbReference type="ARBA" id="ARBA00044912"/>
    </source>
</evidence>
<feature type="transmembrane region" description="Helical" evidence="25">
    <location>
        <begin position="35"/>
        <end position="53"/>
    </location>
</feature>
<feature type="transmembrane region" description="Helical" evidence="25">
    <location>
        <begin position="138"/>
        <end position="159"/>
    </location>
</feature>
<dbReference type="InterPro" id="IPR052187">
    <property type="entry name" value="MFSD1"/>
</dbReference>
<dbReference type="Gene3D" id="1.20.1250.20">
    <property type="entry name" value="MFS general substrate transporter like domains"/>
    <property type="match status" value="2"/>
</dbReference>
<dbReference type="GO" id="GO:0005765">
    <property type="term" value="C:lysosomal membrane"/>
    <property type="evidence" value="ECO:0007669"/>
    <property type="project" value="UniProtKB-SubCell"/>
</dbReference>
<dbReference type="OrthoDB" id="424834at2759"/>
<organism evidence="26 27">
    <name type="scientific">Saprolegnia parasitica (strain CBS 223.65)</name>
    <dbReference type="NCBI Taxonomy" id="695850"/>
    <lineage>
        <taxon>Eukaryota</taxon>
        <taxon>Sar</taxon>
        <taxon>Stramenopiles</taxon>
        <taxon>Oomycota</taxon>
        <taxon>Saprolegniomycetes</taxon>
        <taxon>Saprolegniales</taxon>
        <taxon>Saprolegniaceae</taxon>
        <taxon>Saprolegnia</taxon>
    </lineage>
</organism>
<comment type="catalytic activity">
    <reaction evidence="8">
        <text>L-lysyl-L-alanine(out) = L-lysyl-L-alanine(in)</text>
        <dbReference type="Rhea" id="RHEA:79399"/>
        <dbReference type="ChEBI" id="CHEBI:229954"/>
    </reaction>
</comment>
<evidence type="ECO:0000256" key="2">
    <source>
        <dbReference type="ARBA" id="ARBA00008335"/>
    </source>
</evidence>
<feature type="transmembrane region" description="Helical" evidence="25">
    <location>
        <begin position="436"/>
        <end position="458"/>
    </location>
</feature>
<comment type="similarity">
    <text evidence="2">Belongs to the major facilitator superfamily.</text>
</comment>
<evidence type="ECO:0000256" key="19">
    <source>
        <dbReference type="ARBA" id="ARBA00044919"/>
    </source>
</evidence>
<evidence type="ECO:0000256" key="23">
    <source>
        <dbReference type="ARBA" id="ARBA00045709"/>
    </source>
</evidence>
<proteinExistence type="inferred from homology"/>
<evidence type="ECO:0000256" key="6">
    <source>
        <dbReference type="ARBA" id="ARBA00023136"/>
    </source>
</evidence>
<dbReference type="EMBL" id="KK583266">
    <property type="protein sequence ID" value="KDO22606.1"/>
    <property type="molecule type" value="Genomic_DNA"/>
</dbReference>
<evidence type="ECO:0000256" key="8">
    <source>
        <dbReference type="ARBA" id="ARBA00044876"/>
    </source>
</evidence>
<feature type="transmembrane region" description="Helical" evidence="25">
    <location>
        <begin position="405"/>
        <end position="424"/>
    </location>
</feature>
<evidence type="ECO:0000256" key="11">
    <source>
        <dbReference type="ARBA" id="ARBA00044884"/>
    </source>
</evidence>
<feature type="transmembrane region" description="Helical" evidence="25">
    <location>
        <begin position="372"/>
        <end position="393"/>
    </location>
</feature>
<dbReference type="InterPro" id="IPR011701">
    <property type="entry name" value="MFS"/>
</dbReference>
<dbReference type="RefSeq" id="XP_012206721.1">
    <property type="nucleotide sequence ID" value="XM_012351331.1"/>
</dbReference>
<evidence type="ECO:0000256" key="25">
    <source>
        <dbReference type="SAM" id="Phobius"/>
    </source>
</evidence>
<evidence type="ECO:0000256" key="14">
    <source>
        <dbReference type="ARBA" id="ARBA00044898"/>
    </source>
</evidence>
<comment type="catalytic activity">
    <reaction evidence="15">
        <text>L-arginyl-L-alpha-amino acid(out) = L-arginyl-L-alpha-amino acid(in)</text>
        <dbReference type="Rhea" id="RHEA:79371"/>
        <dbReference type="ChEBI" id="CHEBI:84315"/>
    </reaction>
</comment>
<feature type="transmembrane region" description="Helical" evidence="25">
    <location>
        <begin position="347"/>
        <end position="366"/>
    </location>
</feature>
<keyword evidence="5 25" id="KW-1133">Transmembrane helix</keyword>
<comment type="catalytic activity">
    <reaction evidence="12">
        <text>L-lysyl-L-alpha-amino acid(out) = L-lysyl-L-alpha-amino acid(in)</text>
        <dbReference type="Rhea" id="RHEA:79387"/>
        <dbReference type="ChEBI" id="CHEBI:229965"/>
    </reaction>
</comment>
<feature type="transmembrane region" description="Helical" evidence="25">
    <location>
        <begin position="107"/>
        <end position="126"/>
    </location>
</feature>
<comment type="subcellular location">
    <subcellularLocation>
        <location evidence="1">Lysosome membrane</location>
        <topology evidence="1">Multi-pass membrane protein</topology>
    </subcellularLocation>
</comment>
<evidence type="ECO:0000256" key="5">
    <source>
        <dbReference type="ARBA" id="ARBA00022989"/>
    </source>
</evidence>
<evidence type="ECO:0000256" key="15">
    <source>
        <dbReference type="ARBA" id="ARBA00044899"/>
    </source>
</evidence>
<evidence type="ECO:0000256" key="4">
    <source>
        <dbReference type="ARBA" id="ARBA00022692"/>
    </source>
</evidence>
<protein>
    <recommendedName>
        <fullName evidence="21">Lysosomal dipeptide transporter MFSD1</fullName>
    </recommendedName>
    <alternativeName>
        <fullName evidence="22">Major facilitator superfamily domain-containing protein 1</fullName>
    </alternativeName>
</protein>
<keyword evidence="7" id="KW-0458">Lysosome</keyword>
<dbReference type="Pfam" id="PF07690">
    <property type="entry name" value="MFS_1"/>
    <property type="match status" value="1"/>
</dbReference>
<dbReference type="InterPro" id="IPR036259">
    <property type="entry name" value="MFS_trans_sf"/>
</dbReference>
<comment type="catalytic activity">
    <reaction evidence="10">
        <text>L-alpha-aminoacyl-L-arginine(out) = L-alpha-aminoacyl-L-arginine(in)</text>
        <dbReference type="Rhea" id="RHEA:79367"/>
        <dbReference type="ChEBI" id="CHEBI:229968"/>
    </reaction>
</comment>
<accession>A0A067C7S9</accession>
<dbReference type="OMA" id="IMWFITG"/>
<evidence type="ECO:0000256" key="22">
    <source>
        <dbReference type="ARBA" id="ARBA00045018"/>
    </source>
</evidence>
<evidence type="ECO:0000313" key="27">
    <source>
        <dbReference type="Proteomes" id="UP000030745"/>
    </source>
</evidence>
<comment type="catalytic activity">
    <reaction evidence="19">
        <text>L-alanyl-L-lysine(out) = L-alanyl-L-lysine(in)</text>
        <dbReference type="Rhea" id="RHEA:79415"/>
        <dbReference type="ChEBI" id="CHEBI:192470"/>
    </reaction>
</comment>
<sequence>MSSRASEATGLLQTSSRYYGASASWLFWLPTAPSHRFYLLVLICLIPFGGHFVKNEMSSLQQLMIDDKEFPISNTIYGAFNSAVSVPNMIIPFVGGHLLDCKGHVTILYFLILMCLGQALFAYAMQLHSIWLAMAGRIIFGLGEGSVVVGGRAIVAYWFDRSELTFAMGTSVGITNISKMLAKATVAPVALYFGSYVYGLWYGFVVCVVSLLVALVVGRAAQTLKRIKRDVKHQVRAGAELVSVVAPSLTWLSSYCYVRRAKKAEVAHEKLSFLAMGSFSPLFWLVVALHVTFINVFHLFQNVSASYFTQVHGYSIVNAGYVSSLAHVFVIFAPLVGLVVDCVGGRIQLILCSSCLSILAYTLLVFTNVSPIISMLLISLCLSVTPSILLSSIPLTVSKQRFGTAYGILEVVNGFTAFSGNLGIGYLRDTTGSYTIVMQILMAFACLTLLLTLAVGYVDKTHGGHLATATIKKKGEVDDDELVEAGSSSSSAEEGCAPKIHV</sequence>
<feature type="transmembrane region" description="Helical" evidence="25">
    <location>
        <begin position="320"/>
        <end position="340"/>
    </location>
</feature>
<dbReference type="VEuPathDB" id="FungiDB:SPRG_12586"/>
<evidence type="ECO:0000256" key="20">
    <source>
        <dbReference type="ARBA" id="ARBA00044924"/>
    </source>
</evidence>
<comment type="subunit">
    <text evidence="24">Homodimer. Interacts with lysosomal protein GLMP (via lumenal domain); the interaction starts while both proteins are still in the endoplasmic reticulum and is required for stabilization of MFSD1 in lysosomes but has no direct effect on its targeting to lysosomes or transporter activity.</text>
</comment>
<dbReference type="AlphaFoldDB" id="A0A067C7S9"/>
<reference evidence="26 27" key="1">
    <citation type="journal article" date="2013" name="PLoS Genet.">
        <title>Distinctive expansion of potential virulence genes in the genome of the oomycete fish pathogen Saprolegnia parasitica.</title>
        <authorList>
            <person name="Jiang R.H."/>
            <person name="de Bruijn I."/>
            <person name="Haas B.J."/>
            <person name="Belmonte R."/>
            <person name="Lobach L."/>
            <person name="Christie J."/>
            <person name="van den Ackerveken G."/>
            <person name="Bottin A."/>
            <person name="Bulone V."/>
            <person name="Diaz-Moreno S.M."/>
            <person name="Dumas B."/>
            <person name="Fan L."/>
            <person name="Gaulin E."/>
            <person name="Govers F."/>
            <person name="Grenville-Briggs L.J."/>
            <person name="Horner N.R."/>
            <person name="Levin J.Z."/>
            <person name="Mammella M."/>
            <person name="Meijer H.J."/>
            <person name="Morris P."/>
            <person name="Nusbaum C."/>
            <person name="Oome S."/>
            <person name="Phillips A.J."/>
            <person name="van Rooyen D."/>
            <person name="Rzeszutek E."/>
            <person name="Saraiva M."/>
            <person name="Secombes C.J."/>
            <person name="Seidl M.F."/>
            <person name="Snel B."/>
            <person name="Stassen J.H."/>
            <person name="Sykes S."/>
            <person name="Tripathy S."/>
            <person name="van den Berg H."/>
            <person name="Vega-Arreguin J.C."/>
            <person name="Wawra S."/>
            <person name="Young S.K."/>
            <person name="Zeng Q."/>
            <person name="Dieguez-Uribeondo J."/>
            <person name="Russ C."/>
            <person name="Tyler B.M."/>
            <person name="van West P."/>
        </authorList>
    </citation>
    <scope>NUCLEOTIDE SEQUENCE [LARGE SCALE GENOMIC DNA]</scope>
    <source>
        <strain evidence="26 27">CBS 223.65</strain>
    </source>
</reference>
<name>A0A067C7S9_SAPPC</name>
<comment type="catalytic activity">
    <reaction evidence="20">
        <text>L-lysyl-glycine(out) = L-lysyl-glycine(in)</text>
        <dbReference type="Rhea" id="RHEA:79407"/>
        <dbReference type="ChEBI" id="CHEBI:191202"/>
    </reaction>
</comment>
<comment type="function">
    <text evidence="23">Lysosomal dipeptide uniporter that selectively exports lysine, arginine or histidine-containing dipeptides with a net positive charge from the lysosome lumen into the cytosol. Could play a role in a specific type of protein O-glycosylation indirectly regulating macrophages migration and tissue invasion. Also essential for liver homeostasis.</text>
</comment>
<comment type="catalytic activity">
    <reaction evidence="13">
        <text>L-alpha-aminoacyl-L-lysine(out) = L-alpha-aminoacyl-L-lysine(in)</text>
        <dbReference type="Rhea" id="RHEA:79383"/>
        <dbReference type="ChEBI" id="CHEBI:229966"/>
    </reaction>
</comment>
<evidence type="ECO:0000256" key="7">
    <source>
        <dbReference type="ARBA" id="ARBA00023228"/>
    </source>
</evidence>
<feature type="transmembrane region" description="Helical" evidence="25">
    <location>
        <begin position="74"/>
        <end position="95"/>
    </location>
</feature>
<dbReference type="PANTHER" id="PTHR23512:SF3">
    <property type="entry name" value="MAJOR FACILITATOR SUPERFAMILY DOMAIN-CONTAINING PROTEIN 1"/>
    <property type="match status" value="1"/>
</dbReference>
<comment type="catalytic activity">
    <reaction evidence="14">
        <text>L-aspartyl-L-lysine(out) = L-aspartyl-L-lysine(in)</text>
        <dbReference type="Rhea" id="RHEA:79411"/>
        <dbReference type="ChEBI" id="CHEBI:229953"/>
    </reaction>
</comment>
<dbReference type="SUPFAM" id="SSF103473">
    <property type="entry name" value="MFS general substrate transporter"/>
    <property type="match status" value="1"/>
</dbReference>
<evidence type="ECO:0000256" key="16">
    <source>
        <dbReference type="ARBA" id="ARBA00044900"/>
    </source>
</evidence>
<evidence type="ECO:0000256" key="24">
    <source>
        <dbReference type="ARBA" id="ARBA00046376"/>
    </source>
</evidence>
<dbReference type="KEGG" id="spar:SPRG_12586"/>
<dbReference type="GeneID" id="24134533"/>
<dbReference type="Proteomes" id="UP000030745">
    <property type="component" value="Unassembled WGS sequence"/>
</dbReference>
<evidence type="ECO:0000256" key="17">
    <source>
        <dbReference type="ARBA" id="ARBA00044903"/>
    </source>
</evidence>
<comment type="catalytic activity">
    <reaction evidence="11">
        <text>L-alpha-aminoacyl-L-histidine(out) = L-alpha-aminoacyl-L-histidine(in)</text>
        <dbReference type="Rhea" id="RHEA:79375"/>
        <dbReference type="ChEBI" id="CHEBI:229967"/>
    </reaction>
</comment>
<feature type="transmembrane region" description="Helical" evidence="25">
    <location>
        <begin position="200"/>
        <end position="221"/>
    </location>
</feature>
<evidence type="ECO:0000256" key="9">
    <source>
        <dbReference type="ARBA" id="ARBA00044878"/>
    </source>
</evidence>
<comment type="catalytic activity">
    <reaction evidence="16">
        <text>L-lysyl-L-lysine(out) = L-lysyl-L-lysine(in)</text>
        <dbReference type="Rhea" id="RHEA:79403"/>
        <dbReference type="ChEBI" id="CHEBI:229956"/>
    </reaction>
</comment>
<gene>
    <name evidence="26" type="ORF">SPRG_12586</name>
</gene>
<dbReference type="PANTHER" id="PTHR23512">
    <property type="entry name" value="MAJOR FACILITATOR SUPERFAMILY DOMAIN-CONTAINING PROTEIN 1"/>
    <property type="match status" value="1"/>
</dbReference>
<evidence type="ECO:0000313" key="26">
    <source>
        <dbReference type="EMBL" id="KDO22606.1"/>
    </source>
</evidence>
<evidence type="ECO:0000256" key="21">
    <source>
        <dbReference type="ARBA" id="ARBA00044985"/>
    </source>
</evidence>